<protein>
    <recommendedName>
        <fullName evidence="3">Methyltransferase type 11 domain-containing protein</fullName>
    </recommendedName>
</protein>
<dbReference type="Pfam" id="PF13489">
    <property type="entry name" value="Methyltransf_23"/>
    <property type="match status" value="1"/>
</dbReference>
<dbReference type="AlphaFoldDB" id="A0A267MHV2"/>
<name>A0A267MHV2_9FIRM</name>
<evidence type="ECO:0000313" key="1">
    <source>
        <dbReference type="EMBL" id="PAB59151.1"/>
    </source>
</evidence>
<accession>A0A267MHV2</accession>
<dbReference type="SUPFAM" id="SSF53335">
    <property type="entry name" value="S-adenosyl-L-methionine-dependent methyltransferases"/>
    <property type="match status" value="1"/>
</dbReference>
<gene>
    <name evidence="1" type="ORF">CCE28_11575</name>
</gene>
<keyword evidence="2" id="KW-1185">Reference proteome</keyword>
<dbReference type="Gene3D" id="3.40.50.150">
    <property type="entry name" value="Vaccinia Virus protein VP39"/>
    <property type="match status" value="1"/>
</dbReference>
<organism evidence="1 2">
    <name type="scientific">Anaeromicrobium sediminis</name>
    <dbReference type="NCBI Taxonomy" id="1478221"/>
    <lineage>
        <taxon>Bacteria</taxon>
        <taxon>Bacillati</taxon>
        <taxon>Bacillota</taxon>
        <taxon>Clostridia</taxon>
        <taxon>Peptostreptococcales</taxon>
        <taxon>Thermotaleaceae</taxon>
        <taxon>Anaeromicrobium</taxon>
    </lineage>
</organism>
<sequence length="323" mass="37792">MIRYKFLDTSIHEMNIHPNSIFSKERELARMFVSQLEKNNSLVYCPLCKSGNAELFFEKWGQKYYLCETDWSVNLLPLPDQKIMRDYFFTSELAKFRSSTEYQELATRLRQGLWSNLVEWIEGRVRRYVGMDKYHVIDWGSKFTGWINRLEKAHFISNLNMEEPLPPVKSYESTVQADLICLLDVIQRTTNPHELLKKVSKKLSLNGLLIITCRSGSGFDILTLREHSDNVFPLDHICLPSPKGIQKLLEEHGYKVLELTTPGLLDVEFVKNAKGKIPSDQYFQKHLISQFDEATLERMQIFLQQNNLSSHLRVVARRVEDRK</sequence>
<dbReference type="EMBL" id="NIBG01000009">
    <property type="protein sequence ID" value="PAB59151.1"/>
    <property type="molecule type" value="Genomic_DNA"/>
</dbReference>
<comment type="caution">
    <text evidence="1">The sequence shown here is derived from an EMBL/GenBank/DDBJ whole genome shotgun (WGS) entry which is preliminary data.</text>
</comment>
<evidence type="ECO:0000313" key="2">
    <source>
        <dbReference type="Proteomes" id="UP000216024"/>
    </source>
</evidence>
<dbReference type="InterPro" id="IPR029063">
    <property type="entry name" value="SAM-dependent_MTases_sf"/>
</dbReference>
<dbReference type="Proteomes" id="UP000216024">
    <property type="component" value="Unassembled WGS sequence"/>
</dbReference>
<reference evidence="1 2" key="1">
    <citation type="submission" date="2017-06" db="EMBL/GenBank/DDBJ databases">
        <title>Draft genome sequence of anaerobic fermentative bacterium Anaeromicrobium sediminis DY2726D isolated from West Pacific Ocean sediments.</title>
        <authorList>
            <person name="Zeng X."/>
        </authorList>
    </citation>
    <scope>NUCLEOTIDE SEQUENCE [LARGE SCALE GENOMIC DNA]</scope>
    <source>
        <strain evidence="1 2">DY2726D</strain>
    </source>
</reference>
<evidence type="ECO:0008006" key="3">
    <source>
        <dbReference type="Google" id="ProtNLM"/>
    </source>
</evidence>
<proteinExistence type="predicted"/>